<keyword evidence="4" id="KW-1185">Reference proteome</keyword>
<dbReference type="Pfam" id="PF00179">
    <property type="entry name" value="UQ_con"/>
    <property type="match status" value="1"/>
</dbReference>
<evidence type="ECO:0000313" key="3">
    <source>
        <dbReference type="EMBL" id="KAF1957814.1"/>
    </source>
</evidence>
<dbReference type="PANTHER" id="PTHR24067">
    <property type="entry name" value="UBIQUITIN-CONJUGATING ENZYME E2"/>
    <property type="match status" value="1"/>
</dbReference>
<feature type="domain" description="UBC core" evidence="2">
    <location>
        <begin position="9"/>
        <end position="159"/>
    </location>
</feature>
<accession>A0A6A5TZP7</accession>
<dbReference type="InterPro" id="IPR050113">
    <property type="entry name" value="Ub_conjugating_enzyme"/>
</dbReference>
<protein>
    <submittedName>
        <fullName evidence="3">Ubiquitin-conjugating enzyme</fullName>
    </submittedName>
</protein>
<dbReference type="InterPro" id="IPR000608">
    <property type="entry name" value="UBC"/>
</dbReference>
<sequence length="165" mass="18674">MASSSRNASPTKRLLTELQTYQSDPNEALLELGPVDDDELLHWRAVMKGVVGTAYEGGLWELSIHIPSTYPLAPPTIRFVTPICHPNVDFKTGEICLDLLKTSWTPAYTITTTLTSIHQLLTSAEPDSPLNVDVAQLLRQEDYVGAEALIRFYTETERYERRRRR</sequence>
<reference evidence="3" key="1">
    <citation type="journal article" date="2020" name="Stud. Mycol.">
        <title>101 Dothideomycetes genomes: a test case for predicting lifestyles and emergence of pathogens.</title>
        <authorList>
            <person name="Haridas S."/>
            <person name="Albert R."/>
            <person name="Binder M."/>
            <person name="Bloem J."/>
            <person name="Labutti K."/>
            <person name="Salamov A."/>
            <person name="Andreopoulos B."/>
            <person name="Baker S."/>
            <person name="Barry K."/>
            <person name="Bills G."/>
            <person name="Bluhm B."/>
            <person name="Cannon C."/>
            <person name="Castanera R."/>
            <person name="Culley D."/>
            <person name="Daum C."/>
            <person name="Ezra D."/>
            <person name="Gonzalez J."/>
            <person name="Henrissat B."/>
            <person name="Kuo A."/>
            <person name="Liang C."/>
            <person name="Lipzen A."/>
            <person name="Lutzoni F."/>
            <person name="Magnuson J."/>
            <person name="Mondo S."/>
            <person name="Nolan M."/>
            <person name="Ohm R."/>
            <person name="Pangilinan J."/>
            <person name="Park H.-J."/>
            <person name="Ramirez L."/>
            <person name="Alfaro M."/>
            <person name="Sun H."/>
            <person name="Tritt A."/>
            <person name="Yoshinaga Y."/>
            <person name="Zwiers L.-H."/>
            <person name="Turgeon B."/>
            <person name="Goodwin S."/>
            <person name="Spatafora J."/>
            <person name="Crous P."/>
            <person name="Grigoriev I."/>
        </authorList>
    </citation>
    <scope>NUCLEOTIDE SEQUENCE</scope>
    <source>
        <strain evidence="3">CBS 675.92</strain>
    </source>
</reference>
<dbReference type="SMART" id="SM00212">
    <property type="entry name" value="UBCc"/>
    <property type="match status" value="1"/>
</dbReference>
<gene>
    <name evidence="3" type="ORF">CC80DRAFT_442753</name>
</gene>
<evidence type="ECO:0000259" key="2">
    <source>
        <dbReference type="PROSITE" id="PS50127"/>
    </source>
</evidence>
<evidence type="ECO:0000256" key="1">
    <source>
        <dbReference type="ARBA" id="ARBA00022786"/>
    </source>
</evidence>
<dbReference type="Gene3D" id="3.10.110.10">
    <property type="entry name" value="Ubiquitin Conjugating Enzyme"/>
    <property type="match status" value="1"/>
</dbReference>
<dbReference type="Proteomes" id="UP000800035">
    <property type="component" value="Unassembled WGS sequence"/>
</dbReference>
<dbReference type="FunFam" id="3.10.110.10:FF:000098">
    <property type="entry name" value="Ubiquitin conjugating enzyme (UbcJ)"/>
    <property type="match status" value="1"/>
</dbReference>
<dbReference type="PROSITE" id="PS50127">
    <property type="entry name" value="UBC_2"/>
    <property type="match status" value="1"/>
</dbReference>
<dbReference type="CDD" id="cd23812">
    <property type="entry name" value="UBCc_ScPEX4-like"/>
    <property type="match status" value="1"/>
</dbReference>
<name>A0A6A5TZP7_9PLEO</name>
<dbReference type="AlphaFoldDB" id="A0A6A5TZP7"/>
<dbReference type="EMBL" id="ML976988">
    <property type="protein sequence ID" value="KAF1957814.1"/>
    <property type="molecule type" value="Genomic_DNA"/>
</dbReference>
<keyword evidence="1" id="KW-0833">Ubl conjugation pathway</keyword>
<evidence type="ECO:0000313" key="4">
    <source>
        <dbReference type="Proteomes" id="UP000800035"/>
    </source>
</evidence>
<dbReference type="SUPFAM" id="SSF54495">
    <property type="entry name" value="UBC-like"/>
    <property type="match status" value="1"/>
</dbReference>
<dbReference type="InterPro" id="IPR016135">
    <property type="entry name" value="UBQ-conjugating_enzyme/RWD"/>
</dbReference>
<organism evidence="3 4">
    <name type="scientific">Byssothecium circinans</name>
    <dbReference type="NCBI Taxonomy" id="147558"/>
    <lineage>
        <taxon>Eukaryota</taxon>
        <taxon>Fungi</taxon>
        <taxon>Dikarya</taxon>
        <taxon>Ascomycota</taxon>
        <taxon>Pezizomycotina</taxon>
        <taxon>Dothideomycetes</taxon>
        <taxon>Pleosporomycetidae</taxon>
        <taxon>Pleosporales</taxon>
        <taxon>Massarineae</taxon>
        <taxon>Massarinaceae</taxon>
        <taxon>Byssothecium</taxon>
    </lineage>
</organism>
<dbReference type="OrthoDB" id="9973183at2759"/>
<proteinExistence type="predicted"/>